<feature type="compositionally biased region" description="Polar residues" evidence="1">
    <location>
        <begin position="1"/>
        <end position="11"/>
    </location>
</feature>
<dbReference type="EMBL" id="HG735417">
    <property type="protein sequence ID" value="CDJ35900.1"/>
    <property type="molecule type" value="Genomic_DNA"/>
</dbReference>
<evidence type="ECO:0000313" key="2">
    <source>
        <dbReference type="EMBL" id="CDJ35900.1"/>
    </source>
</evidence>
<dbReference type="GeneID" id="60404031"/>
<evidence type="ECO:0000256" key="1">
    <source>
        <dbReference type="SAM" id="MobiDB-lite"/>
    </source>
</evidence>
<accession>U6KD17</accession>
<feature type="region of interest" description="Disordered" evidence="1">
    <location>
        <begin position="95"/>
        <end position="140"/>
    </location>
</feature>
<gene>
    <name evidence="2" type="ORF">EMH_0041290</name>
</gene>
<protein>
    <submittedName>
        <fullName evidence="2">Uncharacterized protein</fullName>
    </submittedName>
</protein>
<dbReference type="VEuPathDB" id="ToxoDB:EMH_0041290"/>
<organism evidence="2 3">
    <name type="scientific">Eimeria mitis</name>
    <dbReference type="NCBI Taxonomy" id="44415"/>
    <lineage>
        <taxon>Eukaryota</taxon>
        <taxon>Sar</taxon>
        <taxon>Alveolata</taxon>
        <taxon>Apicomplexa</taxon>
        <taxon>Conoidasida</taxon>
        <taxon>Coccidia</taxon>
        <taxon>Eucoccidiorida</taxon>
        <taxon>Eimeriorina</taxon>
        <taxon>Eimeriidae</taxon>
        <taxon>Eimeria</taxon>
    </lineage>
</organism>
<feature type="region of interest" description="Disordered" evidence="1">
    <location>
        <begin position="1"/>
        <end position="48"/>
    </location>
</feature>
<feature type="compositionally biased region" description="Basic and acidic residues" evidence="1">
    <location>
        <begin position="14"/>
        <end position="24"/>
    </location>
</feature>
<dbReference type="AlphaFoldDB" id="U6KD17"/>
<keyword evidence="3" id="KW-1185">Reference proteome</keyword>
<dbReference type="Proteomes" id="UP000030744">
    <property type="component" value="Unassembled WGS sequence"/>
</dbReference>
<reference evidence="2" key="1">
    <citation type="submission" date="2013-10" db="EMBL/GenBank/DDBJ databases">
        <title>Genomic analysis of the causative agents of coccidiosis in chickens.</title>
        <authorList>
            <person name="Reid A.J."/>
            <person name="Blake D."/>
            <person name="Billington K."/>
            <person name="Browne H."/>
            <person name="Dunn M."/>
            <person name="Hung S."/>
            <person name="Kawahara F."/>
            <person name="Miranda-Saavedra D."/>
            <person name="Mourier T."/>
            <person name="Nagra H."/>
            <person name="Otto T.D."/>
            <person name="Rawlings N."/>
            <person name="Sanchez A."/>
            <person name="Sanders M."/>
            <person name="Subramaniam C."/>
            <person name="Tay Y."/>
            <person name="Dear P."/>
            <person name="Doerig C."/>
            <person name="Gruber A."/>
            <person name="Parkinson J."/>
            <person name="Shirley M."/>
            <person name="Wan K.L."/>
            <person name="Berriman M."/>
            <person name="Tomley F."/>
            <person name="Pain A."/>
        </authorList>
    </citation>
    <scope>NUCLEOTIDE SEQUENCE [LARGE SCALE GENOMIC DNA]</scope>
    <source>
        <strain evidence="2">Houghton</strain>
    </source>
</reference>
<name>U6KD17_9EIME</name>
<proteinExistence type="predicted"/>
<feature type="compositionally biased region" description="Basic and acidic residues" evidence="1">
    <location>
        <begin position="117"/>
        <end position="132"/>
    </location>
</feature>
<reference evidence="2" key="2">
    <citation type="submission" date="2013-10" db="EMBL/GenBank/DDBJ databases">
        <authorList>
            <person name="Aslett M."/>
        </authorList>
    </citation>
    <scope>NUCLEOTIDE SEQUENCE [LARGE SCALE GENOMIC DNA]</scope>
    <source>
        <strain evidence="2">Houghton</strain>
    </source>
</reference>
<sequence>MHCMNSESPGSKGTEWHDSIDKQSRRVAGSGEPAACVPAQSSCTTKKNAELDRPLNQLIVTELGCNAGVVGGLEQENELSKCVSSDARCQDCCPRKRGASHTSAPAESEGATDMASEGERAKYTPPRVEDRNSGVQPRPAKCFRSAQELSFSGGAPAGIADPRTEEHHLENTGLVEAHRRGLPIHEPKSTIWKIQDWSQ</sequence>
<evidence type="ECO:0000313" key="3">
    <source>
        <dbReference type="Proteomes" id="UP000030744"/>
    </source>
</evidence>
<dbReference type="RefSeq" id="XP_037878189.1">
    <property type="nucleotide sequence ID" value="XM_038022335.1"/>
</dbReference>